<accession>A0A9P3LI48</accession>
<dbReference type="EMBL" id="BPQB01000054">
    <property type="protein sequence ID" value="GJE95995.1"/>
    <property type="molecule type" value="Genomic_DNA"/>
</dbReference>
<name>A0A9P3LI48_9APHY</name>
<dbReference type="OrthoDB" id="341421at2759"/>
<evidence type="ECO:0000313" key="2">
    <source>
        <dbReference type="Proteomes" id="UP000703269"/>
    </source>
</evidence>
<evidence type="ECO:0000313" key="1">
    <source>
        <dbReference type="EMBL" id="GJE95995.1"/>
    </source>
</evidence>
<dbReference type="Proteomes" id="UP000703269">
    <property type="component" value="Unassembled WGS sequence"/>
</dbReference>
<proteinExistence type="predicted"/>
<gene>
    <name evidence="1" type="ORF">PsYK624_121880</name>
</gene>
<sequence length="154" mass="17038">MSTQQQKQMSRANIEEAANLLAKNARLDDPLPLGTDLSAAELAVVPEQLRGLAALPNRDQHHLYLAFSARHLVALAHVLRASRSEARSTCIQILSLLPGPMHSPYLLHFLMSDRVAGLPDIVAEWFPGRVHDPERPSTASRAPFCALLAHFLFY</sequence>
<reference evidence="1 2" key="1">
    <citation type="submission" date="2021-08" db="EMBL/GenBank/DDBJ databases">
        <title>Draft Genome Sequence of Phanerochaete sordida strain YK-624.</title>
        <authorList>
            <person name="Mori T."/>
            <person name="Dohra H."/>
            <person name="Suzuki T."/>
            <person name="Kawagishi H."/>
            <person name="Hirai H."/>
        </authorList>
    </citation>
    <scope>NUCLEOTIDE SEQUENCE [LARGE SCALE GENOMIC DNA]</scope>
    <source>
        <strain evidence="1 2">YK-624</strain>
    </source>
</reference>
<organism evidence="1 2">
    <name type="scientific">Phanerochaete sordida</name>
    <dbReference type="NCBI Taxonomy" id="48140"/>
    <lineage>
        <taxon>Eukaryota</taxon>
        <taxon>Fungi</taxon>
        <taxon>Dikarya</taxon>
        <taxon>Basidiomycota</taxon>
        <taxon>Agaricomycotina</taxon>
        <taxon>Agaricomycetes</taxon>
        <taxon>Polyporales</taxon>
        <taxon>Phanerochaetaceae</taxon>
        <taxon>Phanerochaete</taxon>
    </lineage>
</organism>
<dbReference type="AlphaFoldDB" id="A0A9P3LI48"/>
<comment type="caution">
    <text evidence="1">The sequence shown here is derived from an EMBL/GenBank/DDBJ whole genome shotgun (WGS) entry which is preliminary data.</text>
</comment>
<keyword evidence="2" id="KW-1185">Reference proteome</keyword>
<protein>
    <submittedName>
        <fullName evidence="1">Uncharacterized protein</fullName>
    </submittedName>
</protein>